<evidence type="ECO:0000259" key="1">
    <source>
        <dbReference type="Pfam" id="PF01037"/>
    </source>
</evidence>
<dbReference type="InterPro" id="IPR011008">
    <property type="entry name" value="Dimeric_a/b-barrel"/>
</dbReference>
<gene>
    <name evidence="2" type="ORF">JF922_23995</name>
</gene>
<sequence length="93" mass="10174">MLTAVLLVKSSRTALGTLGPQLADSEGVAEVYTVTGEWDFVAIVRVREHQELARVVTHDLARLEGIERTNTMVAFQEFSRHDLEAMFGLGSGA</sequence>
<dbReference type="AlphaFoldDB" id="A0A934K633"/>
<dbReference type="InterPro" id="IPR019887">
    <property type="entry name" value="Tscrpt_reg_AsnC/Lrp_C"/>
</dbReference>
<dbReference type="SUPFAM" id="SSF54909">
    <property type="entry name" value="Dimeric alpha+beta barrel"/>
    <property type="match status" value="1"/>
</dbReference>
<proteinExistence type="predicted"/>
<dbReference type="RefSeq" id="WP_338205214.1">
    <property type="nucleotide sequence ID" value="NZ_JAEKNR010000234.1"/>
</dbReference>
<dbReference type="PANTHER" id="PTHR30154">
    <property type="entry name" value="LEUCINE-RESPONSIVE REGULATORY PROTEIN"/>
    <property type="match status" value="1"/>
</dbReference>
<evidence type="ECO:0000313" key="2">
    <source>
        <dbReference type="EMBL" id="MBJ7601122.1"/>
    </source>
</evidence>
<dbReference type="Gene3D" id="3.30.70.920">
    <property type="match status" value="1"/>
</dbReference>
<keyword evidence="3" id="KW-1185">Reference proteome</keyword>
<accession>A0A934K633</accession>
<comment type="caution">
    <text evidence="2">The sequence shown here is derived from an EMBL/GenBank/DDBJ whole genome shotgun (WGS) entry which is preliminary data.</text>
</comment>
<dbReference type="PANTHER" id="PTHR30154:SF34">
    <property type="entry name" value="TRANSCRIPTIONAL REGULATOR AZLB"/>
    <property type="match status" value="1"/>
</dbReference>
<dbReference type="Proteomes" id="UP000612893">
    <property type="component" value="Unassembled WGS sequence"/>
</dbReference>
<reference evidence="2" key="1">
    <citation type="submission" date="2020-10" db="EMBL/GenBank/DDBJ databases">
        <title>Ca. Dormibacterota MAGs.</title>
        <authorList>
            <person name="Montgomery K."/>
        </authorList>
    </citation>
    <scope>NUCLEOTIDE SEQUENCE [LARGE SCALE GENOMIC DNA]</scope>
    <source>
        <strain evidence="2">SC8812_S17_10</strain>
    </source>
</reference>
<organism evidence="2 3">
    <name type="scientific">Candidatus Nephthysia bennettiae</name>
    <dbReference type="NCBI Taxonomy" id="3127016"/>
    <lineage>
        <taxon>Bacteria</taxon>
        <taxon>Bacillati</taxon>
        <taxon>Candidatus Dormiibacterota</taxon>
        <taxon>Candidatus Dormibacteria</taxon>
        <taxon>Candidatus Dormibacterales</taxon>
        <taxon>Candidatus Dormibacteraceae</taxon>
        <taxon>Candidatus Nephthysia</taxon>
    </lineage>
</organism>
<dbReference type="EMBL" id="JAEKNR010000234">
    <property type="protein sequence ID" value="MBJ7601122.1"/>
    <property type="molecule type" value="Genomic_DNA"/>
</dbReference>
<dbReference type="Pfam" id="PF01037">
    <property type="entry name" value="AsnC_trans_reg"/>
    <property type="match status" value="1"/>
</dbReference>
<name>A0A934K633_9BACT</name>
<evidence type="ECO:0000313" key="3">
    <source>
        <dbReference type="Proteomes" id="UP000612893"/>
    </source>
</evidence>
<feature type="domain" description="Transcription regulator AsnC/Lrp ligand binding" evidence="1">
    <location>
        <begin position="15"/>
        <end position="76"/>
    </location>
</feature>
<protein>
    <submittedName>
        <fullName evidence="2">Lrp/AsnC ligand binding domain-containing protein</fullName>
    </submittedName>
</protein>